<proteinExistence type="predicted"/>
<gene>
    <name evidence="1" type="ORF">IAA73_03425</name>
</gene>
<sequence>MGVSLEAVQRRNIRLHTFFYNLYPTLADTTIQDDTLEYLRQYVSKHFPDAHFEVVPVLK</sequence>
<name>A0A9D9HSB8_9BACT</name>
<accession>A0A9D9HSB8</accession>
<organism evidence="1 2">
    <name type="scientific">Candidatus Gallipaludibacter merdavium</name>
    <dbReference type="NCBI Taxonomy" id="2840839"/>
    <lineage>
        <taxon>Bacteria</taxon>
        <taxon>Pseudomonadati</taxon>
        <taxon>Bacteroidota</taxon>
        <taxon>Bacteroidia</taxon>
        <taxon>Bacteroidales</taxon>
        <taxon>Candidatus Gallipaludibacter</taxon>
    </lineage>
</organism>
<evidence type="ECO:0000313" key="1">
    <source>
        <dbReference type="EMBL" id="MBO8459367.1"/>
    </source>
</evidence>
<reference evidence="1" key="1">
    <citation type="submission" date="2020-10" db="EMBL/GenBank/DDBJ databases">
        <authorList>
            <person name="Gilroy R."/>
        </authorList>
    </citation>
    <scope>NUCLEOTIDE SEQUENCE</scope>
    <source>
        <strain evidence="1">G3-3990</strain>
    </source>
</reference>
<dbReference type="AlphaFoldDB" id="A0A9D9HSB8"/>
<dbReference type="Proteomes" id="UP000823641">
    <property type="component" value="Unassembled WGS sequence"/>
</dbReference>
<protein>
    <submittedName>
        <fullName evidence="1">Uncharacterized protein</fullName>
    </submittedName>
</protein>
<dbReference type="EMBL" id="JADIMG010000035">
    <property type="protein sequence ID" value="MBO8459367.1"/>
    <property type="molecule type" value="Genomic_DNA"/>
</dbReference>
<reference evidence="1" key="2">
    <citation type="journal article" date="2021" name="PeerJ">
        <title>Extensive microbial diversity within the chicken gut microbiome revealed by metagenomics and culture.</title>
        <authorList>
            <person name="Gilroy R."/>
            <person name="Ravi A."/>
            <person name="Getino M."/>
            <person name="Pursley I."/>
            <person name="Horton D.L."/>
            <person name="Alikhan N.F."/>
            <person name="Baker D."/>
            <person name="Gharbi K."/>
            <person name="Hall N."/>
            <person name="Watson M."/>
            <person name="Adriaenssens E.M."/>
            <person name="Foster-Nyarko E."/>
            <person name="Jarju S."/>
            <person name="Secka A."/>
            <person name="Antonio M."/>
            <person name="Oren A."/>
            <person name="Chaudhuri R.R."/>
            <person name="La Ragione R."/>
            <person name="Hildebrand F."/>
            <person name="Pallen M.J."/>
        </authorList>
    </citation>
    <scope>NUCLEOTIDE SEQUENCE</scope>
    <source>
        <strain evidence="1">G3-3990</strain>
    </source>
</reference>
<comment type="caution">
    <text evidence="1">The sequence shown here is derived from an EMBL/GenBank/DDBJ whole genome shotgun (WGS) entry which is preliminary data.</text>
</comment>
<evidence type="ECO:0000313" key="2">
    <source>
        <dbReference type="Proteomes" id="UP000823641"/>
    </source>
</evidence>